<dbReference type="EMBL" id="MU825397">
    <property type="protein sequence ID" value="KAJ7393950.1"/>
    <property type="molecule type" value="Genomic_DNA"/>
</dbReference>
<keyword evidence="11" id="KW-0862">Zinc</keyword>
<evidence type="ECO:0000259" key="17">
    <source>
        <dbReference type="Pfam" id="PF13649"/>
    </source>
</evidence>
<evidence type="ECO:0000313" key="20">
    <source>
        <dbReference type="EMBL" id="KAJ7393950.1"/>
    </source>
</evidence>
<evidence type="ECO:0000259" key="19">
    <source>
        <dbReference type="Pfam" id="PF22528"/>
    </source>
</evidence>
<dbReference type="GO" id="GO:0035242">
    <property type="term" value="F:protein-arginine omega-N asymmetric methyltransferase activity"/>
    <property type="evidence" value="ECO:0007669"/>
    <property type="project" value="UniProtKB-EC"/>
</dbReference>
<dbReference type="OrthoDB" id="7848332at2759"/>
<dbReference type="InterPro" id="IPR025799">
    <property type="entry name" value="Arg_MeTrfase"/>
</dbReference>
<dbReference type="GO" id="GO:0005634">
    <property type="term" value="C:nucleus"/>
    <property type="evidence" value="ECO:0007669"/>
    <property type="project" value="UniProtKB-SubCell"/>
</dbReference>
<dbReference type="PROSITE" id="PS51678">
    <property type="entry name" value="SAM_MT_PRMT"/>
    <property type="match status" value="1"/>
</dbReference>
<keyword evidence="4" id="KW-0963">Cytoplasm</keyword>
<keyword evidence="12" id="KW-0539">Nucleus</keyword>
<evidence type="ECO:0000256" key="1">
    <source>
        <dbReference type="ARBA" id="ARBA00004123"/>
    </source>
</evidence>
<name>A0A9X0A6J1_9CNID</name>
<keyword evidence="5" id="KW-0597">Phosphoprotein</keyword>
<evidence type="ECO:0000256" key="11">
    <source>
        <dbReference type="ARBA" id="ARBA00022833"/>
    </source>
</evidence>
<accession>A0A9X0A6J1</accession>
<proteinExistence type="predicted"/>
<dbReference type="Pfam" id="PF21137">
    <property type="entry name" value="ANM3_C2H2_Zf"/>
    <property type="match status" value="1"/>
</dbReference>
<dbReference type="FunFam" id="3.40.50.150:FF:000034">
    <property type="entry name" value="Protein arginine N-methyltransferase 3"/>
    <property type="match status" value="1"/>
</dbReference>
<dbReference type="Proteomes" id="UP001163046">
    <property type="component" value="Unassembled WGS sequence"/>
</dbReference>
<evidence type="ECO:0000256" key="13">
    <source>
        <dbReference type="ARBA" id="ARBA00047384"/>
    </source>
</evidence>
<evidence type="ECO:0000256" key="12">
    <source>
        <dbReference type="ARBA" id="ARBA00023242"/>
    </source>
</evidence>
<gene>
    <name evidence="20" type="primary">PRMT3</name>
    <name evidence="20" type="ORF">OS493_003619</name>
</gene>
<evidence type="ECO:0000256" key="3">
    <source>
        <dbReference type="ARBA" id="ARBA00011925"/>
    </source>
</evidence>
<dbReference type="InterPro" id="IPR041698">
    <property type="entry name" value="Methyltransf_25"/>
</dbReference>
<feature type="domain" description="Protein arginine N-methyltransferase 3-like C2H2 zinc finger" evidence="18">
    <location>
        <begin position="63"/>
        <end position="108"/>
    </location>
</feature>
<dbReference type="FunFam" id="2.70.160.11:FF:000001">
    <property type="entry name" value="Blast:Protein arginine N-methyltransferase 1"/>
    <property type="match status" value="1"/>
</dbReference>
<feature type="domain" description="Methyltransferase" evidence="17">
    <location>
        <begin position="264"/>
        <end position="361"/>
    </location>
</feature>
<keyword evidence="7 15" id="KW-0808">Transferase</keyword>
<dbReference type="SUPFAM" id="SSF57667">
    <property type="entry name" value="beta-beta-alpha zinc fingers"/>
    <property type="match status" value="1"/>
</dbReference>
<feature type="domain" description="Protein arginine N-methyltransferase" evidence="19">
    <location>
        <begin position="366"/>
        <end position="521"/>
    </location>
</feature>
<evidence type="ECO:0000256" key="4">
    <source>
        <dbReference type="ARBA" id="ARBA00022490"/>
    </source>
</evidence>
<feature type="region of interest" description="Disordered" evidence="16">
    <location>
        <begin position="1"/>
        <end position="27"/>
    </location>
</feature>
<dbReference type="CDD" id="cd02440">
    <property type="entry name" value="AdoMet_MTases"/>
    <property type="match status" value="1"/>
</dbReference>
<evidence type="ECO:0000256" key="15">
    <source>
        <dbReference type="PROSITE-ProRule" id="PRU01015"/>
    </source>
</evidence>
<dbReference type="Pfam" id="PF22528">
    <property type="entry name" value="PRMT_C"/>
    <property type="match status" value="1"/>
</dbReference>
<keyword evidence="9" id="KW-0479">Metal-binding</keyword>
<reference evidence="20" key="1">
    <citation type="submission" date="2023-01" db="EMBL/GenBank/DDBJ databases">
        <title>Genome assembly of the deep-sea coral Lophelia pertusa.</title>
        <authorList>
            <person name="Herrera S."/>
            <person name="Cordes E."/>
        </authorList>
    </citation>
    <scope>NUCLEOTIDE SEQUENCE</scope>
    <source>
        <strain evidence="20">USNM1676648</strain>
        <tissue evidence="20">Polyp</tissue>
    </source>
</reference>
<dbReference type="InterPro" id="IPR055135">
    <property type="entry name" value="PRMT_dom"/>
</dbReference>
<dbReference type="GO" id="GO:0005829">
    <property type="term" value="C:cytosol"/>
    <property type="evidence" value="ECO:0007669"/>
    <property type="project" value="UniProtKB-SubCell"/>
</dbReference>
<dbReference type="InterPro" id="IPR029063">
    <property type="entry name" value="SAM-dependent_MTases_sf"/>
</dbReference>
<evidence type="ECO:0000256" key="10">
    <source>
        <dbReference type="ARBA" id="ARBA00022771"/>
    </source>
</evidence>
<evidence type="ECO:0000256" key="6">
    <source>
        <dbReference type="ARBA" id="ARBA00022603"/>
    </source>
</evidence>
<evidence type="ECO:0000256" key="14">
    <source>
        <dbReference type="ARBA" id="ARBA00049303"/>
    </source>
</evidence>
<dbReference type="GO" id="GO:0042054">
    <property type="term" value="F:histone methyltransferase activity"/>
    <property type="evidence" value="ECO:0007669"/>
    <property type="project" value="TreeGrafter"/>
</dbReference>
<dbReference type="SUPFAM" id="SSF53335">
    <property type="entry name" value="S-adenosyl-L-methionine-dependent methyltransferases"/>
    <property type="match status" value="1"/>
</dbReference>
<keyword evidence="21" id="KW-1185">Reference proteome</keyword>
<keyword evidence="6 15" id="KW-0489">Methyltransferase</keyword>
<dbReference type="PANTHER" id="PTHR11006">
    <property type="entry name" value="PROTEIN ARGININE N-METHYLTRANSFERASE"/>
    <property type="match status" value="1"/>
</dbReference>
<dbReference type="GO" id="GO:0008270">
    <property type="term" value="F:zinc ion binding"/>
    <property type="evidence" value="ECO:0007669"/>
    <property type="project" value="UniProtKB-KW"/>
</dbReference>
<feature type="compositionally biased region" description="Acidic residues" evidence="16">
    <location>
        <begin position="13"/>
        <end position="27"/>
    </location>
</feature>
<dbReference type="Pfam" id="PF13649">
    <property type="entry name" value="Methyltransf_25"/>
    <property type="match status" value="1"/>
</dbReference>
<sequence length="561" mass="63857">MADEMDLKNNEESGSENEDEWEEMDGEEQDDSIVCLFCEECFRNAENVWNHCVSAHGVDLLKIKRMHRLDFYGCIKLINFIRKMKPSPESLGHVTPPLPWESDAFLQPTVPNDGLLQYDFDDDSDVDVDKDTDERNQQEGAASVKMFVLCSDYIRHSDLPNPSPGLGMSSQHTIFTISGDEAKHLEDRAHCAEANLARAVEDIYQLRSKTVCTTCNDDDDDDDPYFSSYAHFGIHEEMLKDTTRTESYRDFILKNPAIFKDKVVLDIGCGTGILSMFAAKAGASHVIGIDQSEIIYQAMDIVRENGLENIITLVKGKAEEVTLPVDKVDVIISEWMGYFLLFESMLDTVLLARDRWLKPTGCVYPDRCTLCLAALGNSQKVQQKLRFWDDVYGFKMSCMKKSVCTEPSVDIVDPKTRFPRDNMDVTSCKQADLQFKSPFSVEINKDSQCSAFVAYFDIFFEKNCDEKVSFSTSPSNSPTHWKQTVFYLEQPINVKQGQILEGFLSCTKSVKDPRSLDISIDVSDAKNTSSCAVSLTFYNNKIRIWSVRYFYVCRSIRFHYI</sequence>
<comment type="catalytic activity">
    <reaction evidence="14">
        <text>L-arginyl-[protein] + S-adenosyl-L-methionine = N(omega)-methyl-L-arginyl-[protein] + S-adenosyl-L-homocysteine + H(+)</text>
        <dbReference type="Rhea" id="RHEA:48100"/>
        <dbReference type="Rhea" id="RHEA-COMP:10532"/>
        <dbReference type="Rhea" id="RHEA-COMP:11990"/>
        <dbReference type="ChEBI" id="CHEBI:15378"/>
        <dbReference type="ChEBI" id="CHEBI:29965"/>
        <dbReference type="ChEBI" id="CHEBI:57856"/>
        <dbReference type="ChEBI" id="CHEBI:59789"/>
        <dbReference type="ChEBI" id="CHEBI:65280"/>
    </reaction>
    <physiologicalReaction direction="left-to-right" evidence="14">
        <dbReference type="Rhea" id="RHEA:48101"/>
    </physiologicalReaction>
</comment>
<evidence type="ECO:0000256" key="9">
    <source>
        <dbReference type="ARBA" id="ARBA00022723"/>
    </source>
</evidence>
<protein>
    <recommendedName>
        <fullName evidence="3">type I protein arginine methyltransferase</fullName>
        <ecNumber evidence="3">2.1.1.319</ecNumber>
    </recommendedName>
</protein>
<keyword evidence="8 15" id="KW-0949">S-adenosyl-L-methionine</keyword>
<dbReference type="InterPro" id="IPR036236">
    <property type="entry name" value="Znf_C2H2_sf"/>
</dbReference>
<dbReference type="InterPro" id="IPR049482">
    <property type="entry name" value="ANM3-like_C2H2_Zf"/>
</dbReference>
<dbReference type="Gene3D" id="2.70.160.11">
    <property type="entry name" value="Hnrnp arginine n-methyltransferase1"/>
    <property type="match status" value="1"/>
</dbReference>
<evidence type="ECO:0000256" key="8">
    <source>
        <dbReference type="ARBA" id="ARBA00022691"/>
    </source>
</evidence>
<evidence type="ECO:0000256" key="2">
    <source>
        <dbReference type="ARBA" id="ARBA00004514"/>
    </source>
</evidence>
<evidence type="ECO:0000256" key="7">
    <source>
        <dbReference type="ARBA" id="ARBA00022679"/>
    </source>
</evidence>
<organism evidence="20 21">
    <name type="scientific">Desmophyllum pertusum</name>
    <dbReference type="NCBI Taxonomy" id="174260"/>
    <lineage>
        <taxon>Eukaryota</taxon>
        <taxon>Metazoa</taxon>
        <taxon>Cnidaria</taxon>
        <taxon>Anthozoa</taxon>
        <taxon>Hexacorallia</taxon>
        <taxon>Scleractinia</taxon>
        <taxon>Caryophylliina</taxon>
        <taxon>Caryophylliidae</taxon>
        <taxon>Desmophyllum</taxon>
    </lineage>
</organism>
<keyword evidence="10" id="KW-0863">Zinc-finger</keyword>
<evidence type="ECO:0000313" key="21">
    <source>
        <dbReference type="Proteomes" id="UP001163046"/>
    </source>
</evidence>
<comment type="catalytic activity">
    <reaction evidence="13">
        <text>L-arginyl-[protein] + 2 S-adenosyl-L-methionine = N(omega),N(omega)-dimethyl-L-arginyl-[protein] + 2 S-adenosyl-L-homocysteine + 2 H(+)</text>
        <dbReference type="Rhea" id="RHEA:48096"/>
        <dbReference type="Rhea" id="RHEA-COMP:10532"/>
        <dbReference type="Rhea" id="RHEA-COMP:11991"/>
        <dbReference type="ChEBI" id="CHEBI:15378"/>
        <dbReference type="ChEBI" id="CHEBI:29965"/>
        <dbReference type="ChEBI" id="CHEBI:57856"/>
        <dbReference type="ChEBI" id="CHEBI:59789"/>
        <dbReference type="ChEBI" id="CHEBI:61897"/>
        <dbReference type="EC" id="2.1.1.319"/>
    </reaction>
    <physiologicalReaction direction="left-to-right" evidence="13">
        <dbReference type="Rhea" id="RHEA:48097"/>
    </physiologicalReaction>
</comment>
<dbReference type="PANTHER" id="PTHR11006:SF53">
    <property type="entry name" value="PROTEIN ARGININE N-METHYLTRANSFERASE 3"/>
    <property type="match status" value="1"/>
</dbReference>
<dbReference type="EC" id="2.1.1.319" evidence="3"/>
<comment type="subcellular location">
    <subcellularLocation>
        <location evidence="2">Cytoplasm</location>
        <location evidence="2">Cytosol</location>
    </subcellularLocation>
    <subcellularLocation>
        <location evidence="1">Nucleus</location>
    </subcellularLocation>
</comment>
<evidence type="ECO:0000259" key="18">
    <source>
        <dbReference type="Pfam" id="PF21137"/>
    </source>
</evidence>
<dbReference type="Gene3D" id="3.40.50.150">
    <property type="entry name" value="Vaccinia Virus protein VP39"/>
    <property type="match status" value="1"/>
</dbReference>
<evidence type="ECO:0000256" key="5">
    <source>
        <dbReference type="ARBA" id="ARBA00022553"/>
    </source>
</evidence>
<feature type="compositionally biased region" description="Basic and acidic residues" evidence="16">
    <location>
        <begin position="1"/>
        <end position="11"/>
    </location>
</feature>
<dbReference type="GO" id="GO:0032259">
    <property type="term" value="P:methylation"/>
    <property type="evidence" value="ECO:0007669"/>
    <property type="project" value="UniProtKB-KW"/>
</dbReference>
<comment type="caution">
    <text evidence="20">The sequence shown here is derived from an EMBL/GenBank/DDBJ whole genome shotgun (WGS) entry which is preliminary data.</text>
</comment>
<evidence type="ECO:0000256" key="16">
    <source>
        <dbReference type="SAM" id="MobiDB-lite"/>
    </source>
</evidence>
<dbReference type="AlphaFoldDB" id="A0A9X0A6J1"/>